<dbReference type="InterPro" id="IPR021923">
    <property type="entry name" value="DUF3536"/>
</dbReference>
<evidence type="ECO:0000313" key="5">
    <source>
        <dbReference type="EMBL" id="MFC5862780.1"/>
    </source>
</evidence>
<dbReference type="CDD" id="cd10797">
    <property type="entry name" value="GH57N_APU_like_1"/>
    <property type="match status" value="1"/>
</dbReference>
<dbReference type="InterPro" id="IPR027291">
    <property type="entry name" value="Glyco_hydro_38_N_sf"/>
</dbReference>
<evidence type="ECO:0000313" key="6">
    <source>
        <dbReference type="Proteomes" id="UP001596091"/>
    </source>
</evidence>
<dbReference type="InterPro" id="IPR011330">
    <property type="entry name" value="Glyco_hydro/deAcase_b/a-brl"/>
</dbReference>
<name>A0ABW1EHS1_9BACT</name>
<keyword evidence="6" id="KW-1185">Reference proteome</keyword>
<feature type="domain" description="Glycoside hydrolase family 57 N-terminal" evidence="4">
    <location>
        <begin position="86"/>
        <end position="289"/>
    </location>
</feature>
<evidence type="ECO:0000259" key="4">
    <source>
        <dbReference type="Pfam" id="PF03065"/>
    </source>
</evidence>
<dbReference type="InterPro" id="IPR052046">
    <property type="entry name" value="GH57_Enzymes"/>
</dbReference>
<dbReference type="InterPro" id="IPR004300">
    <property type="entry name" value="Glyco_hydro_57_N"/>
</dbReference>
<dbReference type="PANTHER" id="PTHR36306:SF3">
    <property type="entry name" value="GLYCOSIDE HYDROLASE FAMILY 57"/>
    <property type="match status" value="1"/>
</dbReference>
<gene>
    <name evidence="5" type="ORF">ACFPT7_10800</name>
</gene>
<dbReference type="PANTHER" id="PTHR36306">
    <property type="entry name" value="ALPHA-AMYLASE-RELATED-RELATED"/>
    <property type="match status" value="1"/>
</dbReference>
<protein>
    <submittedName>
        <fullName evidence="5">DUF3536 domain-containing protein</fullName>
    </submittedName>
</protein>
<dbReference type="Pfam" id="PF12055">
    <property type="entry name" value="DUF3536"/>
    <property type="match status" value="1"/>
</dbReference>
<evidence type="ECO:0000256" key="2">
    <source>
        <dbReference type="ARBA" id="ARBA00023277"/>
    </source>
</evidence>
<dbReference type="SUPFAM" id="SSF88713">
    <property type="entry name" value="Glycoside hydrolase/deacetylase"/>
    <property type="match status" value="1"/>
</dbReference>
<dbReference type="RefSeq" id="WP_263336654.1">
    <property type="nucleotide sequence ID" value="NZ_JAGSYH010000003.1"/>
</dbReference>
<dbReference type="EMBL" id="JBHSPH010000002">
    <property type="protein sequence ID" value="MFC5862780.1"/>
    <property type="molecule type" value="Genomic_DNA"/>
</dbReference>
<evidence type="ECO:0000256" key="1">
    <source>
        <dbReference type="ARBA" id="ARBA00006821"/>
    </source>
</evidence>
<accession>A0ABW1EHS1</accession>
<comment type="similarity">
    <text evidence="1 3">Belongs to the glycosyl hydrolase 57 family.</text>
</comment>
<reference evidence="6" key="1">
    <citation type="journal article" date="2019" name="Int. J. Syst. Evol. Microbiol.">
        <title>The Global Catalogue of Microorganisms (GCM) 10K type strain sequencing project: providing services to taxonomists for standard genome sequencing and annotation.</title>
        <authorList>
            <consortium name="The Broad Institute Genomics Platform"/>
            <consortium name="The Broad Institute Genome Sequencing Center for Infectious Disease"/>
            <person name="Wu L."/>
            <person name="Ma J."/>
        </authorList>
    </citation>
    <scope>NUCLEOTIDE SEQUENCE [LARGE SCALE GENOMIC DNA]</scope>
    <source>
        <strain evidence="6">JCM 4087</strain>
    </source>
</reference>
<dbReference type="Pfam" id="PF03065">
    <property type="entry name" value="Glyco_hydro_57"/>
    <property type="match status" value="1"/>
</dbReference>
<organism evidence="5 6">
    <name type="scientific">Acidicapsa dinghuensis</name>
    <dbReference type="NCBI Taxonomy" id="2218256"/>
    <lineage>
        <taxon>Bacteria</taxon>
        <taxon>Pseudomonadati</taxon>
        <taxon>Acidobacteriota</taxon>
        <taxon>Terriglobia</taxon>
        <taxon>Terriglobales</taxon>
        <taxon>Acidobacteriaceae</taxon>
        <taxon>Acidicapsa</taxon>
    </lineage>
</organism>
<comment type="caution">
    <text evidence="5">The sequence shown here is derived from an EMBL/GenBank/DDBJ whole genome shotgun (WGS) entry which is preliminary data.</text>
</comment>
<sequence>MQDSATPYHDWNERICAECYATNGSARVVNAKNKIVRIVNNYARISFNFGPTLLSWLAENAPRSYRMLLDGEARSRATFKGHSSAMAQVYNHLIMPLANRRDKLTQIRWGIADYKHRFGFAPEGMWLAETAADTDTLELLAQEGIKFTVLAPRQCKRVRAIAERESNDAAPPEEWIDTPNATVDPTHPYLVRFASGKSLAVFFYDGPISRAVAFEGLLNSGETFFSRLKQGFHESTQAQLVHIATDGESYGHHHRYGEMALAFALRLIEQNKDVQLANYGSFLAQFPPQWEAEIHDNSSWSCDHGVERWRSNCGCNGGKAGWNQLWRTPLREGLDQLRDTLIQLTEITGNELFKDVWAARDAYIEVILDRHPENTDRFFAQHQRHVLQERERVRALELMEMQRHAQLMYTSCGWFFDDISGIETVQIIAYAARVIQLAQELFGDAAAGIEQTFLDKLALAKSNVASAGDGAKIYKEQCLRMELGLEQVAAHYAISSVFSSFADETEIFSYVVRRDSYEAFTSGRGKLALGRASIQSAITGLRQDFSFAVLHFGDQNITCAVKQYNPNDKECVEEFERVTDEARDKVRDGNFPEVIRLLDRSYHLDYSLTSLFRDEQRRILRIILDSTLADIEGSLKTIYDDHASLLHFLSRAGLPKPPALAMAASFAINAGLRRALETEPINLALVQSLLNMAKADDIELDKPTLSYIADLRMKRAMIELTMSSGNLDILDRALSLARTLCELPFDLNLWQAQNIWYEIMRGSPHSLTAHDPGERPRWDRDFRELGCCLSIACESIMTDEPMPAFAG</sequence>
<proteinExistence type="inferred from homology"/>
<dbReference type="Proteomes" id="UP001596091">
    <property type="component" value="Unassembled WGS sequence"/>
</dbReference>
<dbReference type="Gene3D" id="3.20.110.10">
    <property type="entry name" value="Glycoside hydrolase 38, N terminal domain"/>
    <property type="match status" value="2"/>
</dbReference>
<evidence type="ECO:0000256" key="3">
    <source>
        <dbReference type="RuleBase" id="RU361196"/>
    </source>
</evidence>
<keyword evidence="2 3" id="KW-0119">Carbohydrate metabolism</keyword>